<dbReference type="SUPFAM" id="SSF51230">
    <property type="entry name" value="Single hybrid motif"/>
    <property type="match status" value="1"/>
</dbReference>
<dbReference type="Proteomes" id="UP000030361">
    <property type="component" value="Chromosome"/>
</dbReference>
<dbReference type="InterPro" id="IPR033753">
    <property type="entry name" value="GCV_H/Fam206"/>
</dbReference>
<dbReference type="OrthoDB" id="9796712at2"/>
<dbReference type="AlphaFoldDB" id="A0A1S6QKX2"/>
<dbReference type="InterPro" id="IPR011053">
    <property type="entry name" value="Single_hybrid_motif"/>
</dbReference>
<dbReference type="GO" id="GO:0005960">
    <property type="term" value="C:glycine cleavage complex"/>
    <property type="evidence" value="ECO:0007669"/>
    <property type="project" value="InterPro"/>
</dbReference>
<gene>
    <name evidence="4" type="ORF">PL11_010055</name>
</gene>
<dbReference type="InterPro" id="IPR003016">
    <property type="entry name" value="2-oxoA_DH_lipoyl-BS"/>
</dbReference>
<reference evidence="4 5" key="1">
    <citation type="journal article" date="2015" name="Genome Announc.">
        <title>Genome Sequence of Lactobacillus curieae CCTCC M 2011381T, a Novel Producer of Gamma-aminobutyric Acid.</title>
        <authorList>
            <person name="Wang Y."/>
            <person name="Wang Y."/>
            <person name="Lang C."/>
            <person name="Wei D."/>
            <person name="Xu P."/>
            <person name="Xie J."/>
        </authorList>
    </citation>
    <scope>NUCLEOTIDE SEQUENCE [LARGE SCALE GENOMIC DNA]</scope>
    <source>
        <strain evidence="4 5">CCTCC M 2011381</strain>
    </source>
</reference>
<keyword evidence="5" id="KW-1185">Reference proteome</keyword>
<keyword evidence="2" id="KW-0450">Lipoyl</keyword>
<evidence type="ECO:0000256" key="1">
    <source>
        <dbReference type="ARBA" id="ARBA00009249"/>
    </source>
</evidence>
<dbReference type="PANTHER" id="PTHR11715:SF3">
    <property type="entry name" value="GLYCINE CLEAVAGE SYSTEM H PROTEIN-RELATED"/>
    <property type="match status" value="1"/>
</dbReference>
<dbReference type="PROSITE" id="PS50968">
    <property type="entry name" value="BIOTINYL_LIPOYL"/>
    <property type="match status" value="1"/>
</dbReference>
<dbReference type="RefSeq" id="WP_035166899.1">
    <property type="nucleotide sequence ID" value="NZ_CP018906.1"/>
</dbReference>
<evidence type="ECO:0000259" key="3">
    <source>
        <dbReference type="PROSITE" id="PS50968"/>
    </source>
</evidence>
<evidence type="ECO:0000313" key="5">
    <source>
        <dbReference type="Proteomes" id="UP000030361"/>
    </source>
</evidence>
<evidence type="ECO:0000256" key="2">
    <source>
        <dbReference type="ARBA" id="ARBA00022823"/>
    </source>
</evidence>
<dbReference type="GO" id="GO:0005737">
    <property type="term" value="C:cytoplasm"/>
    <property type="evidence" value="ECO:0007669"/>
    <property type="project" value="TreeGrafter"/>
</dbReference>
<name>A0A1S6QKX2_9LACO</name>
<dbReference type="eggNOG" id="COG0509">
    <property type="taxonomic scope" value="Bacteria"/>
</dbReference>
<dbReference type="GO" id="GO:0019464">
    <property type="term" value="P:glycine decarboxylation via glycine cleavage system"/>
    <property type="evidence" value="ECO:0007669"/>
    <property type="project" value="InterPro"/>
</dbReference>
<protein>
    <submittedName>
        <fullName evidence="4">Glycine cleavage system protein H</fullName>
    </submittedName>
</protein>
<dbReference type="GO" id="GO:0009249">
    <property type="term" value="P:protein lipoylation"/>
    <property type="evidence" value="ECO:0007669"/>
    <property type="project" value="TreeGrafter"/>
</dbReference>
<dbReference type="InterPro" id="IPR000089">
    <property type="entry name" value="Biotin_lipoyl"/>
</dbReference>
<comment type="similarity">
    <text evidence="1">Belongs to the GcvH family.</text>
</comment>
<dbReference type="KEGG" id="lcu:PL11_010055"/>
<evidence type="ECO:0000313" key="4">
    <source>
        <dbReference type="EMBL" id="AQW22249.1"/>
    </source>
</evidence>
<sequence length="97" mass="10548">MNENYYWTEENDGVVTVGLTDDGRNELGNITFVSLPKVGDSLKKTDTLMNVEADKAVSDIASPVEGTVIEINEDALSDPSVLNNSDKASSWVARIEK</sequence>
<dbReference type="EMBL" id="CP018906">
    <property type="protein sequence ID" value="AQW22249.1"/>
    <property type="molecule type" value="Genomic_DNA"/>
</dbReference>
<dbReference type="CDD" id="cd06848">
    <property type="entry name" value="GCS_H"/>
    <property type="match status" value="1"/>
</dbReference>
<dbReference type="PANTHER" id="PTHR11715">
    <property type="entry name" value="GLYCINE CLEAVAGE SYSTEM H PROTEIN"/>
    <property type="match status" value="1"/>
</dbReference>
<dbReference type="Pfam" id="PF01597">
    <property type="entry name" value="GCV_H"/>
    <property type="match status" value="1"/>
</dbReference>
<proteinExistence type="inferred from homology"/>
<accession>A0A1S6QKX2</accession>
<dbReference type="InterPro" id="IPR002930">
    <property type="entry name" value="GCV_H"/>
</dbReference>
<dbReference type="Gene3D" id="2.40.50.100">
    <property type="match status" value="1"/>
</dbReference>
<dbReference type="PROSITE" id="PS00189">
    <property type="entry name" value="LIPOYL"/>
    <property type="match status" value="1"/>
</dbReference>
<feature type="domain" description="Lipoyl-binding" evidence="3">
    <location>
        <begin position="14"/>
        <end position="96"/>
    </location>
</feature>
<organism evidence="4 5">
    <name type="scientific">Lentilactobacillus curieae</name>
    <dbReference type="NCBI Taxonomy" id="1138822"/>
    <lineage>
        <taxon>Bacteria</taxon>
        <taxon>Bacillati</taxon>
        <taxon>Bacillota</taxon>
        <taxon>Bacilli</taxon>
        <taxon>Lactobacillales</taxon>
        <taxon>Lactobacillaceae</taxon>
        <taxon>Lentilactobacillus</taxon>
    </lineage>
</organism>